<evidence type="ECO:0000313" key="2">
    <source>
        <dbReference type="EMBL" id="RQG95773.1"/>
    </source>
</evidence>
<name>A0A3N6LY78_NATCH</name>
<feature type="compositionally biased region" description="Basic and acidic residues" evidence="1">
    <location>
        <begin position="337"/>
        <end position="348"/>
    </location>
</feature>
<reference evidence="2 3" key="1">
    <citation type="submission" date="2018-10" db="EMBL/GenBank/DDBJ databases">
        <title>Natrarchaeobius chitinivorans gen. nov., sp. nov., and Natrarchaeobius haloalkaliphilus sp. nov., alkaliphilic, chitin-utilizing haloarchaea from hypersaline alkaline lakes.</title>
        <authorList>
            <person name="Sorokin D.Y."/>
            <person name="Elcheninov A.G."/>
            <person name="Kostrikina N.A."/>
            <person name="Bale N.J."/>
            <person name="Sinninghe Damste J.S."/>
            <person name="Khijniak T.V."/>
            <person name="Kublanov I.V."/>
            <person name="Toshchakov S.V."/>
        </authorList>
    </citation>
    <scope>NUCLEOTIDE SEQUENCE [LARGE SCALE GENOMIC DNA]</scope>
    <source>
        <strain evidence="2 3">AArcht4T</strain>
    </source>
</reference>
<accession>A0A3N6LY78</accession>
<keyword evidence="3" id="KW-1185">Reference proteome</keyword>
<evidence type="ECO:0000313" key="3">
    <source>
        <dbReference type="Proteomes" id="UP000282323"/>
    </source>
</evidence>
<feature type="compositionally biased region" description="Acidic residues" evidence="1">
    <location>
        <begin position="367"/>
        <end position="381"/>
    </location>
</feature>
<gene>
    <name evidence="2" type="ORF">EA473_06170</name>
</gene>
<feature type="region of interest" description="Disordered" evidence="1">
    <location>
        <begin position="1"/>
        <end position="32"/>
    </location>
</feature>
<evidence type="ECO:0000256" key="1">
    <source>
        <dbReference type="SAM" id="MobiDB-lite"/>
    </source>
</evidence>
<dbReference type="AlphaFoldDB" id="A0A3N6LY78"/>
<organism evidence="2 3">
    <name type="scientific">Natrarchaeobius chitinivorans</name>
    <dbReference type="NCBI Taxonomy" id="1679083"/>
    <lineage>
        <taxon>Archaea</taxon>
        <taxon>Methanobacteriati</taxon>
        <taxon>Methanobacteriota</taxon>
        <taxon>Stenosarchaea group</taxon>
        <taxon>Halobacteria</taxon>
        <taxon>Halobacteriales</taxon>
        <taxon>Natrialbaceae</taxon>
        <taxon>Natrarchaeobius</taxon>
    </lineage>
</organism>
<comment type="caution">
    <text evidence="2">The sequence shown here is derived from an EMBL/GenBank/DDBJ whole genome shotgun (WGS) entry which is preliminary data.</text>
</comment>
<dbReference type="Proteomes" id="UP000282323">
    <property type="component" value="Unassembled WGS sequence"/>
</dbReference>
<feature type="region of interest" description="Disordered" evidence="1">
    <location>
        <begin position="326"/>
        <end position="381"/>
    </location>
</feature>
<protein>
    <submittedName>
        <fullName evidence="2">Uncharacterized protein</fullName>
    </submittedName>
</protein>
<feature type="compositionally biased region" description="Acidic residues" evidence="1">
    <location>
        <begin position="326"/>
        <end position="336"/>
    </location>
</feature>
<dbReference type="EMBL" id="REGA01000004">
    <property type="protein sequence ID" value="RQG95773.1"/>
    <property type="molecule type" value="Genomic_DNA"/>
</dbReference>
<proteinExistence type="predicted"/>
<sequence>MSADDTPNDPGGIDEDGIELKDDADSDGETDPTIELSQVFSEYEGEIRDAEHGGQAMQLALNAAADMAEVVAGLSDAETDQVQPMADAFLTDLADEHDSVRVGQVRTEFSNVIEKEERRQTLDAGDPDVFPALIEYRLEEVVKTVTTDQSSDEEATYTLKFDDGLELTVARGVLFDQQKLWERYTTATGKYPEMADPGQAWPEWVGQLIEPLEIENPETGQRTAAVNALWNTVKTATAYADAGDAVDFGGVWVDDEPPEYDEIWVMREDVAAITNRHEIEDRPLQLEIAARGGDSDGLPGDQVSRQHTVNGQMQTVWRLDAEFWPEPDEYIEEPEDAIDRVERDLDAADHDDEDDDDPIGRMGEYGGDPDEDDGENGGDGQ</sequence>